<gene>
    <name evidence="2" type="ORF">MM415B02099_0015</name>
</gene>
<dbReference type="EMBL" id="MT142627">
    <property type="protein sequence ID" value="QJA86292.1"/>
    <property type="molecule type" value="Genomic_DNA"/>
</dbReference>
<organism evidence="2">
    <name type="scientific">viral metagenome</name>
    <dbReference type="NCBI Taxonomy" id="1070528"/>
    <lineage>
        <taxon>unclassified sequences</taxon>
        <taxon>metagenomes</taxon>
        <taxon>organismal metagenomes</taxon>
    </lineage>
</organism>
<feature type="compositionally biased region" description="Basic residues" evidence="1">
    <location>
        <begin position="166"/>
        <end position="175"/>
    </location>
</feature>
<name>A0A6M3KX75_9ZZZZ</name>
<accession>A0A6M3KX75</accession>
<evidence type="ECO:0000256" key="1">
    <source>
        <dbReference type="SAM" id="MobiDB-lite"/>
    </source>
</evidence>
<reference evidence="2" key="1">
    <citation type="submission" date="2020-03" db="EMBL/GenBank/DDBJ databases">
        <title>The deep terrestrial virosphere.</title>
        <authorList>
            <person name="Holmfeldt K."/>
            <person name="Nilsson E."/>
            <person name="Simone D."/>
            <person name="Lopez-Fernandez M."/>
            <person name="Wu X."/>
            <person name="de Brujin I."/>
            <person name="Lundin D."/>
            <person name="Andersson A."/>
            <person name="Bertilsson S."/>
            <person name="Dopson M."/>
        </authorList>
    </citation>
    <scope>NUCLEOTIDE SEQUENCE</scope>
    <source>
        <strain evidence="2">MM415B02099</strain>
    </source>
</reference>
<evidence type="ECO:0000313" key="2">
    <source>
        <dbReference type="EMBL" id="QJA86292.1"/>
    </source>
</evidence>
<dbReference type="AlphaFoldDB" id="A0A6M3KX75"/>
<feature type="region of interest" description="Disordered" evidence="1">
    <location>
        <begin position="152"/>
        <end position="175"/>
    </location>
</feature>
<feature type="compositionally biased region" description="Basic and acidic residues" evidence="1">
    <location>
        <begin position="152"/>
        <end position="165"/>
    </location>
</feature>
<protein>
    <submittedName>
        <fullName evidence="2">Uncharacterized protein</fullName>
    </submittedName>
</protein>
<sequence>MTDKHVDIKIDFYNLHIEWHNQPQLYMDYGEKHAKAIKRLKQAEKSLKIIKSQLAIKIRKDPDAYELDKYTDAAIKDCVRIQPEYDTANDEWIQALYEEQQADADKWSFQQRKEAIEGLVRLYALGYFSVPNLPRDIDSQLLKIHKEELKKDTEEELEKSAEGMKSRLKRLNVNS</sequence>
<proteinExistence type="predicted"/>